<dbReference type="Pfam" id="PF06750">
    <property type="entry name" value="A24_N_bact"/>
    <property type="match status" value="1"/>
</dbReference>
<keyword evidence="6 7" id="KW-0472">Membrane</keyword>
<evidence type="ECO:0000259" key="8">
    <source>
        <dbReference type="Pfam" id="PF01478"/>
    </source>
</evidence>
<comment type="subcellular location">
    <subcellularLocation>
        <location evidence="1">Cell membrane</location>
        <topology evidence="1">Multi-pass membrane protein</topology>
    </subcellularLocation>
</comment>
<dbReference type="PANTHER" id="PTHR30487:SF0">
    <property type="entry name" value="PREPILIN LEADER PEPTIDASE_N-METHYLTRANSFERASE-RELATED"/>
    <property type="match status" value="1"/>
</dbReference>
<feature type="domain" description="Prepilin type IV endopeptidase peptidase" evidence="8">
    <location>
        <begin position="102"/>
        <end position="207"/>
    </location>
</feature>
<evidence type="ECO:0000259" key="9">
    <source>
        <dbReference type="Pfam" id="PF06750"/>
    </source>
</evidence>
<comment type="similarity">
    <text evidence="2">Belongs to the peptidase A24 family.</text>
</comment>
<dbReference type="GO" id="GO:0005886">
    <property type="term" value="C:plasma membrane"/>
    <property type="evidence" value="ECO:0007669"/>
    <property type="project" value="UniProtKB-SubCell"/>
</dbReference>
<dbReference type="Pfam" id="PF01478">
    <property type="entry name" value="Peptidase_A24"/>
    <property type="match status" value="1"/>
</dbReference>
<evidence type="ECO:0000313" key="10">
    <source>
        <dbReference type="EMBL" id="RKD75672.1"/>
    </source>
</evidence>
<reference evidence="10 11" key="1">
    <citation type="submission" date="2018-09" db="EMBL/GenBank/DDBJ databases">
        <title>Genomic Encyclopedia of Archaeal and Bacterial Type Strains, Phase II (KMG-II): from individual species to whole genera.</title>
        <authorList>
            <person name="Goeker M."/>
        </authorList>
    </citation>
    <scope>NUCLEOTIDE SEQUENCE [LARGE SCALE GENOMIC DNA]</scope>
    <source>
        <strain evidence="10 11">DSM 17008</strain>
    </source>
</reference>
<feature type="transmembrane region" description="Helical" evidence="7">
    <location>
        <begin position="142"/>
        <end position="166"/>
    </location>
</feature>
<evidence type="ECO:0000256" key="5">
    <source>
        <dbReference type="ARBA" id="ARBA00022989"/>
    </source>
</evidence>
<comment type="caution">
    <text evidence="10">The sequence shown here is derived from an EMBL/GenBank/DDBJ whole genome shotgun (WGS) entry which is preliminary data.</text>
</comment>
<dbReference type="RefSeq" id="WP_120192534.1">
    <property type="nucleotide sequence ID" value="NZ_RAPK01000007.1"/>
</dbReference>
<dbReference type="GO" id="GO:0006465">
    <property type="term" value="P:signal peptide processing"/>
    <property type="evidence" value="ECO:0007669"/>
    <property type="project" value="TreeGrafter"/>
</dbReference>
<dbReference type="GO" id="GO:0004190">
    <property type="term" value="F:aspartic-type endopeptidase activity"/>
    <property type="evidence" value="ECO:0007669"/>
    <property type="project" value="InterPro"/>
</dbReference>
<evidence type="ECO:0000256" key="7">
    <source>
        <dbReference type="SAM" id="Phobius"/>
    </source>
</evidence>
<protein>
    <submittedName>
        <fullName evidence="10">Type 4 prepilin peptidase 1</fullName>
    </submittedName>
</protein>
<organism evidence="10 11">
    <name type="scientific">Sinobaca qinghaiensis</name>
    <dbReference type="NCBI Taxonomy" id="342944"/>
    <lineage>
        <taxon>Bacteria</taxon>
        <taxon>Bacillati</taxon>
        <taxon>Bacillota</taxon>
        <taxon>Bacilli</taxon>
        <taxon>Bacillales</taxon>
        <taxon>Sporolactobacillaceae</taxon>
        <taxon>Sinobaca</taxon>
    </lineage>
</organism>
<gene>
    <name evidence="10" type="ORF">ATL39_1373</name>
</gene>
<sequence length="253" mass="27369">MIVIWYSLVIGSVMGSFTNVVGLRLPKKESLLYPASHCPSCRRSIAKKDLVPVLSYLLLKGKCRYCREGISFLYPFMELAAGILFAAAFIRFGWEWELALILIVVLVLCAAVVSDLVYMIIPDRLLLAGTGAAAAVKLASGTFSELASSAGNGLLVFLLLYIFAVLTKGGLGGGDIKLFAFIAFAVGLPAAVLTVFLAAITGTAWGLFRLCTKKMNRRQLFPFAPFIASACLTAVYAGTPFYTWYSHWIGLSP</sequence>
<evidence type="ECO:0000256" key="4">
    <source>
        <dbReference type="ARBA" id="ARBA00022692"/>
    </source>
</evidence>
<feature type="domain" description="Prepilin peptidase A24 N-terminal" evidence="9">
    <location>
        <begin position="9"/>
        <end position="92"/>
    </location>
</feature>
<dbReference type="AlphaFoldDB" id="A0A419V6Q9"/>
<evidence type="ECO:0000256" key="6">
    <source>
        <dbReference type="ARBA" id="ARBA00023136"/>
    </source>
</evidence>
<feature type="transmembrane region" description="Helical" evidence="7">
    <location>
        <begin position="72"/>
        <end position="92"/>
    </location>
</feature>
<dbReference type="PANTHER" id="PTHR30487">
    <property type="entry name" value="TYPE 4 PREPILIN-LIKE PROTEINS LEADER PEPTIDE-PROCESSING ENZYME"/>
    <property type="match status" value="1"/>
</dbReference>
<name>A0A419V6Q9_9BACL</name>
<keyword evidence="5 7" id="KW-1133">Transmembrane helix</keyword>
<evidence type="ECO:0000256" key="1">
    <source>
        <dbReference type="ARBA" id="ARBA00004651"/>
    </source>
</evidence>
<feature type="transmembrane region" description="Helical" evidence="7">
    <location>
        <begin position="6"/>
        <end position="25"/>
    </location>
</feature>
<dbReference type="Proteomes" id="UP000285120">
    <property type="component" value="Unassembled WGS sequence"/>
</dbReference>
<keyword evidence="4 7" id="KW-0812">Transmembrane</keyword>
<proteinExistence type="inferred from homology"/>
<dbReference type="EMBL" id="RAPK01000007">
    <property type="protein sequence ID" value="RKD75672.1"/>
    <property type="molecule type" value="Genomic_DNA"/>
</dbReference>
<evidence type="ECO:0000313" key="11">
    <source>
        <dbReference type="Proteomes" id="UP000285120"/>
    </source>
</evidence>
<keyword evidence="3" id="KW-1003">Cell membrane</keyword>
<feature type="transmembrane region" description="Helical" evidence="7">
    <location>
        <begin position="178"/>
        <end position="208"/>
    </location>
</feature>
<feature type="transmembrane region" description="Helical" evidence="7">
    <location>
        <begin position="98"/>
        <end position="121"/>
    </location>
</feature>
<dbReference type="InterPro" id="IPR000045">
    <property type="entry name" value="Prepilin_IV_endopep_pep"/>
</dbReference>
<dbReference type="OrthoDB" id="9789291at2"/>
<evidence type="ECO:0000256" key="2">
    <source>
        <dbReference type="ARBA" id="ARBA00005801"/>
    </source>
</evidence>
<accession>A0A419V6Q9</accession>
<feature type="transmembrane region" description="Helical" evidence="7">
    <location>
        <begin position="220"/>
        <end position="245"/>
    </location>
</feature>
<dbReference type="InterPro" id="IPR010627">
    <property type="entry name" value="Prepilin_pept_A24_N"/>
</dbReference>
<keyword evidence="11" id="KW-1185">Reference proteome</keyword>
<dbReference type="InterPro" id="IPR050882">
    <property type="entry name" value="Prepilin_peptidase/N-MTase"/>
</dbReference>
<dbReference type="Gene3D" id="1.20.120.1220">
    <property type="match status" value="1"/>
</dbReference>
<evidence type="ECO:0000256" key="3">
    <source>
        <dbReference type="ARBA" id="ARBA00022475"/>
    </source>
</evidence>